<dbReference type="Proteomes" id="UP000600101">
    <property type="component" value="Unassembled WGS sequence"/>
</dbReference>
<organism evidence="2 3">
    <name type="scientific">Siccirubricoccus deserti</name>
    <dbReference type="NCBI Taxonomy" id="2013562"/>
    <lineage>
        <taxon>Bacteria</taxon>
        <taxon>Pseudomonadati</taxon>
        <taxon>Pseudomonadota</taxon>
        <taxon>Alphaproteobacteria</taxon>
        <taxon>Acetobacterales</taxon>
        <taxon>Roseomonadaceae</taxon>
        <taxon>Siccirubricoccus</taxon>
    </lineage>
</organism>
<gene>
    <name evidence="2" type="ORF">H7965_12630</name>
</gene>
<name>A0A9X0UDZ6_9PROT</name>
<evidence type="ECO:0000256" key="1">
    <source>
        <dbReference type="SAM" id="SignalP"/>
    </source>
</evidence>
<sequence length="94" mass="10157">MRLLLLLGLLLAASATRAQETPRGCVLEREGTTACFGEKLCLCRFVPGGQLSVRPAGHHWDCGALRPGCGIAPAGPPPVMPDYLPYLPQRRFSR</sequence>
<keyword evidence="1" id="KW-0732">Signal</keyword>
<evidence type="ECO:0000313" key="3">
    <source>
        <dbReference type="Proteomes" id="UP000600101"/>
    </source>
</evidence>
<reference evidence="2" key="1">
    <citation type="submission" date="2020-08" db="EMBL/GenBank/DDBJ databases">
        <authorList>
            <person name="Hu Y."/>
            <person name="Nguyen S.V."/>
            <person name="Li F."/>
            <person name="Fanning S."/>
        </authorList>
    </citation>
    <scope>NUCLEOTIDE SEQUENCE</scope>
    <source>
        <strain evidence="2">SYSU D8009</strain>
    </source>
</reference>
<evidence type="ECO:0000313" key="2">
    <source>
        <dbReference type="EMBL" id="MBC4016168.1"/>
    </source>
</evidence>
<keyword evidence="3" id="KW-1185">Reference proteome</keyword>
<dbReference type="AlphaFoldDB" id="A0A9X0UDZ6"/>
<dbReference type="EMBL" id="JACOMF010000013">
    <property type="protein sequence ID" value="MBC4016168.1"/>
    <property type="molecule type" value="Genomic_DNA"/>
</dbReference>
<dbReference type="RefSeq" id="WP_186770942.1">
    <property type="nucleotide sequence ID" value="NZ_JACOMF010000013.1"/>
</dbReference>
<accession>A0A9X0UDZ6</accession>
<protein>
    <submittedName>
        <fullName evidence="2">Uncharacterized protein</fullName>
    </submittedName>
</protein>
<feature type="signal peptide" evidence="1">
    <location>
        <begin position="1"/>
        <end position="18"/>
    </location>
</feature>
<proteinExistence type="predicted"/>
<comment type="caution">
    <text evidence="2">The sequence shown here is derived from an EMBL/GenBank/DDBJ whole genome shotgun (WGS) entry which is preliminary data.</text>
</comment>
<feature type="chain" id="PRO_5040984325" evidence="1">
    <location>
        <begin position="19"/>
        <end position="94"/>
    </location>
</feature>